<proteinExistence type="predicted"/>
<gene>
    <name evidence="2" type="ORF">CLORY_44010</name>
</gene>
<accession>A0A1V4I6I6</accession>
<dbReference type="PANTHER" id="PTHR43421">
    <property type="entry name" value="METALLOPROTEASE PMBA"/>
    <property type="match status" value="1"/>
</dbReference>
<dbReference type="InterPro" id="IPR045569">
    <property type="entry name" value="Metalloprtase-TldD/E_C"/>
</dbReference>
<dbReference type="Proteomes" id="UP000190080">
    <property type="component" value="Unassembled WGS sequence"/>
</dbReference>
<evidence type="ECO:0000313" key="2">
    <source>
        <dbReference type="EMBL" id="OPJ55499.1"/>
    </source>
</evidence>
<dbReference type="PANTHER" id="PTHR43421:SF1">
    <property type="entry name" value="METALLOPROTEASE PMBA"/>
    <property type="match status" value="1"/>
</dbReference>
<protein>
    <submittedName>
        <fullName evidence="2">Peptidase PmbA</fullName>
    </submittedName>
</protein>
<keyword evidence="3" id="KW-1185">Reference proteome</keyword>
<evidence type="ECO:0000259" key="1">
    <source>
        <dbReference type="Pfam" id="PF19289"/>
    </source>
</evidence>
<dbReference type="EMBL" id="MZGV01000110">
    <property type="protein sequence ID" value="OPJ55499.1"/>
    <property type="molecule type" value="Genomic_DNA"/>
</dbReference>
<dbReference type="AlphaFoldDB" id="A0A1V4I6I6"/>
<dbReference type="GO" id="GO:0005829">
    <property type="term" value="C:cytosol"/>
    <property type="evidence" value="ECO:0007669"/>
    <property type="project" value="TreeGrafter"/>
</dbReference>
<name>A0A1V4I6I6_9CLOT</name>
<dbReference type="STRING" id="1450648.CLORY_44010"/>
<dbReference type="RefSeq" id="WP_079428561.1">
    <property type="nucleotide sequence ID" value="NZ_MZGV01000110.1"/>
</dbReference>
<dbReference type="OrthoDB" id="39969at2"/>
<organism evidence="2 3">
    <name type="scientific">Clostridium oryzae</name>
    <dbReference type="NCBI Taxonomy" id="1450648"/>
    <lineage>
        <taxon>Bacteria</taxon>
        <taxon>Bacillati</taxon>
        <taxon>Bacillota</taxon>
        <taxon>Clostridia</taxon>
        <taxon>Eubacteriales</taxon>
        <taxon>Clostridiaceae</taxon>
        <taxon>Clostridium</taxon>
    </lineage>
</organism>
<dbReference type="SUPFAM" id="SSF111283">
    <property type="entry name" value="Putative modulator of DNA gyrase, PmbA/TldD"/>
    <property type="match status" value="1"/>
</dbReference>
<sequence length="433" mass="49079">MLRRIKGLLEASDINGYKIIETKTDSNELFYVKKDLDMERTKTVQHFKVTVYKNIEQDGIKYTGSSEFNIHPTMEDGEIRKAINDATFSAGFVKNEYYELPEANKENVCSTKSQFSSMELEKWMPKLTEALYANDTEEKGGINSAEIFLEKIYTRVVTSKGIDVSYEKYNGMIEFITTWREEHEEEIELYKMLTFSDYDPEYIKNSVKERIELAKERTRAKQMPPSGKYKIILTGSDVAEVFSYYVNAANAATVYDKISNYKIGDSVQGDKVSGDLLNLTLDPTLSNSAYSVPIDDDGLALHKTAVIENGKLMTYHGSFRYNHYLRNKPTGIIKNVVVAAGSKSAEEMRKGTYIELAAFSDFQMDPITGDFGGEIRLGWYCDGNTKVPITGGSLSGNIKKVHSNMHFSKELQKDDYFYGPKSIEMYDLTIAGK</sequence>
<comment type="caution">
    <text evidence="2">The sequence shown here is derived from an EMBL/GenBank/DDBJ whole genome shotgun (WGS) entry which is preliminary data.</text>
</comment>
<dbReference type="InterPro" id="IPR036059">
    <property type="entry name" value="TldD/PmbA_sf"/>
</dbReference>
<dbReference type="GO" id="GO:0006508">
    <property type="term" value="P:proteolysis"/>
    <property type="evidence" value="ECO:0007669"/>
    <property type="project" value="InterPro"/>
</dbReference>
<dbReference type="InterPro" id="IPR047657">
    <property type="entry name" value="PmbA"/>
</dbReference>
<dbReference type="GO" id="GO:0008237">
    <property type="term" value="F:metallopeptidase activity"/>
    <property type="evidence" value="ECO:0007669"/>
    <property type="project" value="InterPro"/>
</dbReference>
<feature type="domain" description="Metalloprotease TldD/E C-terminal" evidence="1">
    <location>
        <begin position="226"/>
        <end position="431"/>
    </location>
</feature>
<reference evidence="2 3" key="1">
    <citation type="submission" date="2017-03" db="EMBL/GenBank/DDBJ databases">
        <title>Genome sequence of Clostridium oryzae DSM 28571.</title>
        <authorList>
            <person name="Poehlein A."/>
            <person name="Daniel R."/>
        </authorList>
    </citation>
    <scope>NUCLEOTIDE SEQUENCE [LARGE SCALE GENOMIC DNA]</scope>
    <source>
        <strain evidence="2 3">DSM 28571</strain>
    </source>
</reference>
<dbReference type="Pfam" id="PF19289">
    <property type="entry name" value="PmbA_TldD_3rd"/>
    <property type="match status" value="1"/>
</dbReference>
<evidence type="ECO:0000313" key="3">
    <source>
        <dbReference type="Proteomes" id="UP000190080"/>
    </source>
</evidence>